<dbReference type="Proteomes" id="UP000015042">
    <property type="component" value="Chromosome"/>
</dbReference>
<dbReference type="EMBL" id="CP006608">
    <property type="protein sequence ID" value="AGR60898.1"/>
    <property type="molecule type" value="Genomic_DNA"/>
</dbReference>
<gene>
    <name evidence="1" type="ORF">A464_3714</name>
</gene>
<name>S5N1N0_SALBN</name>
<reference evidence="1 2" key="1">
    <citation type="submission" date="2013-07" db="EMBL/GenBank/DDBJ databases">
        <title>Genome sequence of Salmonella bongori N268-08 - a rare clinical isolate.</title>
        <authorList>
            <person name="Marti R."/>
            <person name="Hagens S."/>
            <person name="Loessner M.J."/>
            <person name="Klumpp J."/>
        </authorList>
    </citation>
    <scope>NUCLEOTIDE SEQUENCE [LARGE SCALE GENOMIC DNA]</scope>
    <source>
        <strain evidence="1 2">N268-08</strain>
    </source>
</reference>
<proteinExistence type="predicted"/>
<protein>
    <submittedName>
        <fullName evidence="1">Uncharacterized protein</fullName>
    </submittedName>
</protein>
<dbReference type="HOGENOM" id="CLU_3348421_0_0_6"/>
<dbReference type="KEGG" id="sbz:A464_3714"/>
<evidence type="ECO:0000313" key="1">
    <source>
        <dbReference type="EMBL" id="AGR60898.1"/>
    </source>
</evidence>
<evidence type="ECO:0000313" key="2">
    <source>
        <dbReference type="Proteomes" id="UP000015042"/>
    </source>
</evidence>
<dbReference type="PATRIC" id="fig|1197719.3.peg.3705"/>
<sequence length="37" mass="4263">MKVFLQSSDRKGKRYRLVNMLPCAKISEGQETDDCSK</sequence>
<organism evidence="1 2">
    <name type="scientific">Salmonella bongori N268-08</name>
    <dbReference type="NCBI Taxonomy" id="1197719"/>
    <lineage>
        <taxon>Bacteria</taxon>
        <taxon>Pseudomonadati</taxon>
        <taxon>Pseudomonadota</taxon>
        <taxon>Gammaproteobacteria</taxon>
        <taxon>Enterobacterales</taxon>
        <taxon>Enterobacteriaceae</taxon>
        <taxon>Salmonella</taxon>
    </lineage>
</organism>
<dbReference type="AlphaFoldDB" id="S5N1N0"/>
<accession>S5N1N0</accession>